<accession>A0A239GRY2</accession>
<dbReference type="AlphaFoldDB" id="A0A239GRY2"/>
<keyword evidence="1" id="KW-0812">Transmembrane</keyword>
<sequence>MHLDHTEVETDVIQLPSPTIFPMVLALGISLICAGMVTHVAIGLLGLVLTIWGSVGWFFQVFPHEHHVAVVVQTEEVTIASTRTLTDRLPAIETQRAILPVETFHITTGIRGGVAGGIAMVVPATLFSLLKYHSIWYAMNLLAAGGFVSWAGASDSFLGQFHLQGLLAALIIHGVVSLLVGLLYGAMLPMFPKYPIVTAGLMVPLLFTGILYSALSIISPILNERIGWFWFVVSQIAFGLVCGFVVNLQTKVRTPQFRALPFATRAGIHSDQITRPSKQNGQPDEKDPSQ</sequence>
<name>A0A239GRY2_9BACT</name>
<keyword evidence="1" id="KW-1133">Transmembrane helix</keyword>
<feature type="transmembrane region" description="Helical" evidence="1">
    <location>
        <begin position="228"/>
        <end position="248"/>
    </location>
</feature>
<reference evidence="2 3" key="1">
    <citation type="submission" date="2017-06" db="EMBL/GenBank/DDBJ databases">
        <authorList>
            <person name="Kim H.J."/>
            <person name="Triplett B.A."/>
        </authorList>
    </citation>
    <scope>NUCLEOTIDE SEQUENCE [LARGE SCALE GENOMIC DNA]</scope>
    <source>
        <strain evidence="2 3">DSM 18704</strain>
    </source>
</reference>
<evidence type="ECO:0000313" key="3">
    <source>
        <dbReference type="Proteomes" id="UP000198356"/>
    </source>
</evidence>
<feature type="transmembrane region" description="Helical" evidence="1">
    <location>
        <begin position="20"/>
        <end position="37"/>
    </location>
</feature>
<gene>
    <name evidence="2" type="ORF">SAMN05421770_10256</name>
</gene>
<protein>
    <submittedName>
        <fullName evidence="2">Uncharacterized protein</fullName>
    </submittedName>
</protein>
<dbReference type="RefSeq" id="WP_089407589.1">
    <property type="nucleotide sequence ID" value="NZ_FZOU01000002.1"/>
</dbReference>
<evidence type="ECO:0000313" key="2">
    <source>
        <dbReference type="EMBL" id="SNS71907.1"/>
    </source>
</evidence>
<dbReference type="Proteomes" id="UP000198356">
    <property type="component" value="Unassembled WGS sequence"/>
</dbReference>
<dbReference type="OrthoDB" id="110485at2"/>
<organism evidence="2 3">
    <name type="scientific">Granulicella rosea</name>
    <dbReference type="NCBI Taxonomy" id="474952"/>
    <lineage>
        <taxon>Bacteria</taxon>
        <taxon>Pseudomonadati</taxon>
        <taxon>Acidobacteriota</taxon>
        <taxon>Terriglobia</taxon>
        <taxon>Terriglobales</taxon>
        <taxon>Acidobacteriaceae</taxon>
        <taxon>Granulicella</taxon>
    </lineage>
</organism>
<keyword evidence="3" id="KW-1185">Reference proteome</keyword>
<feature type="transmembrane region" description="Helical" evidence="1">
    <location>
        <begin position="44"/>
        <end position="62"/>
    </location>
</feature>
<evidence type="ECO:0000256" key="1">
    <source>
        <dbReference type="SAM" id="Phobius"/>
    </source>
</evidence>
<proteinExistence type="predicted"/>
<dbReference type="EMBL" id="FZOU01000002">
    <property type="protein sequence ID" value="SNS71907.1"/>
    <property type="molecule type" value="Genomic_DNA"/>
</dbReference>
<feature type="transmembrane region" description="Helical" evidence="1">
    <location>
        <begin position="196"/>
        <end position="222"/>
    </location>
</feature>
<feature type="transmembrane region" description="Helical" evidence="1">
    <location>
        <begin position="109"/>
        <end position="130"/>
    </location>
</feature>
<dbReference type="Gene3D" id="1.10.287.70">
    <property type="match status" value="1"/>
</dbReference>
<keyword evidence="1" id="KW-0472">Membrane</keyword>
<feature type="transmembrane region" description="Helical" evidence="1">
    <location>
        <begin position="135"/>
        <end position="153"/>
    </location>
</feature>
<feature type="transmembrane region" description="Helical" evidence="1">
    <location>
        <begin position="165"/>
        <end position="184"/>
    </location>
</feature>